<accession>H2CZ61</accession>
<dbReference type="InterPro" id="IPR036167">
    <property type="entry name" value="tRNA_intron_Endo_cat-like_sf"/>
</dbReference>
<feature type="region of interest" description="Disordered" evidence="3">
    <location>
        <begin position="22"/>
        <end position="46"/>
    </location>
</feature>
<feature type="non-terminal residue" evidence="5">
    <location>
        <position position="1"/>
    </location>
</feature>
<dbReference type="InterPro" id="IPR018593">
    <property type="entry name" value="tRNA-endonuc_su_Sen15"/>
</dbReference>
<evidence type="ECO:0000313" key="5">
    <source>
        <dbReference type="EMBL" id="AEY62532.1"/>
    </source>
</evidence>
<dbReference type="InterPro" id="IPR042777">
    <property type="entry name" value="Sen15_fungi"/>
</dbReference>
<evidence type="ECO:0000256" key="2">
    <source>
        <dbReference type="ARBA" id="ARBA00022694"/>
    </source>
</evidence>
<dbReference type="AlphaFoldDB" id="H2CZ61"/>
<dbReference type="InterPro" id="IPR011856">
    <property type="entry name" value="tRNA_endonuc-like_dom_sf"/>
</dbReference>
<evidence type="ECO:0000256" key="1">
    <source>
        <dbReference type="ARBA" id="ARBA00006091"/>
    </source>
</evidence>
<proteinExistence type="inferred from homology"/>
<dbReference type="GO" id="GO:0003676">
    <property type="term" value="F:nucleic acid binding"/>
    <property type="evidence" value="ECO:0007669"/>
    <property type="project" value="InterPro"/>
</dbReference>
<protein>
    <recommendedName>
        <fullName evidence="4">tRNA-splicing endonuclease subunit Sen15 domain-containing protein</fullName>
    </recommendedName>
</protein>
<comment type="similarity">
    <text evidence="1">Belongs to the SEN15 family.</text>
</comment>
<evidence type="ECO:0000256" key="3">
    <source>
        <dbReference type="SAM" id="MobiDB-lite"/>
    </source>
</evidence>
<name>H2CZ61_9BASI</name>
<organism evidence="5">
    <name type="scientific">Ustanciosporium gigantosporum</name>
    <dbReference type="NCBI Taxonomy" id="1134041"/>
    <lineage>
        <taxon>Eukaryota</taxon>
        <taxon>Fungi</taxon>
        <taxon>Dikarya</taxon>
        <taxon>Basidiomycota</taxon>
        <taxon>Ustilaginomycotina</taxon>
        <taxon>Ustilaginomycetes</taxon>
        <taxon>Ustilaginales</taxon>
        <taxon>Cintractiaceae</taxon>
        <taxon>Ustanciosporium</taxon>
    </lineage>
</organism>
<dbReference type="GO" id="GO:0000213">
    <property type="term" value="F:tRNA-intron lyase activity"/>
    <property type="evidence" value="ECO:0007669"/>
    <property type="project" value="TreeGrafter"/>
</dbReference>
<reference evidence="5" key="1">
    <citation type="journal article" date="2011" name="PLoS Genet.">
        <title>Interspecific sex in grass smuts and the genetic diversity of their pheromone-receptor system.</title>
        <authorList>
            <person name="Kellner R."/>
            <person name="Vollmeister E."/>
            <person name="Feldbrugge M."/>
            <person name="Begerow D."/>
        </authorList>
    </citation>
    <scope>NUCLEOTIDE SEQUENCE</scope>
</reference>
<dbReference type="EMBL" id="JN367446">
    <property type="protein sequence ID" value="AEY62532.1"/>
    <property type="molecule type" value="Genomic_DNA"/>
</dbReference>
<dbReference type="Gene3D" id="3.40.1350.10">
    <property type="match status" value="1"/>
</dbReference>
<dbReference type="GO" id="GO:0000379">
    <property type="term" value="P:tRNA-type intron splice site recognition and cleavage"/>
    <property type="evidence" value="ECO:0007669"/>
    <property type="project" value="InterPro"/>
</dbReference>
<feature type="domain" description="tRNA-splicing endonuclease subunit Sen15" evidence="4">
    <location>
        <begin position="93"/>
        <end position="175"/>
    </location>
</feature>
<dbReference type="SUPFAM" id="SSF53032">
    <property type="entry name" value="tRNA-intron endonuclease catalytic domain-like"/>
    <property type="match status" value="1"/>
</dbReference>
<sequence length="177" mass="19470">PTQSSSILQTYLDLKHAATATWEDVEPLDISPTSPSEEDPPLPSAPLNDLQNIEDDQAQELLSQRLQEWRQSDMKLGLMYPTASNAQPTSLLQTGLAAIKGRRKEAKTAEIIIPVTITQHLSPGQLDEIFQLIALQASNQSQGETPIETNHILLSVIAQDSTLVYYKLSKGMVKPVN</sequence>
<dbReference type="Pfam" id="PF09631">
    <property type="entry name" value="Sen15"/>
    <property type="match status" value="1"/>
</dbReference>
<dbReference type="GO" id="GO:0000214">
    <property type="term" value="C:tRNA-intron endonuclease complex"/>
    <property type="evidence" value="ECO:0007669"/>
    <property type="project" value="InterPro"/>
</dbReference>
<dbReference type="PANTHER" id="PTHR28518">
    <property type="entry name" value="TRNA-SPLICING ENDONUCLEASE SUBUNIT SEN15"/>
    <property type="match status" value="1"/>
</dbReference>
<dbReference type="PANTHER" id="PTHR28518:SF1">
    <property type="entry name" value="TRNA-SPLICING ENDONUCLEASE SUBUNIT SEN15"/>
    <property type="match status" value="1"/>
</dbReference>
<evidence type="ECO:0000259" key="4">
    <source>
        <dbReference type="Pfam" id="PF09631"/>
    </source>
</evidence>
<keyword evidence="2" id="KW-0819">tRNA processing</keyword>